<gene>
    <name evidence="2" type="ORF">GLOTRDRAFT_33324</name>
</gene>
<accession>S7QIS7</accession>
<dbReference type="Proteomes" id="UP000030669">
    <property type="component" value="Unassembled WGS sequence"/>
</dbReference>
<dbReference type="OrthoDB" id="10268011at2759"/>
<dbReference type="STRING" id="670483.S7QIS7"/>
<evidence type="ECO:0000313" key="3">
    <source>
        <dbReference type="Proteomes" id="UP000030669"/>
    </source>
</evidence>
<dbReference type="InterPro" id="IPR046629">
    <property type="entry name" value="DUF6741"/>
</dbReference>
<dbReference type="eggNOG" id="ENOG502SQED">
    <property type="taxonomic scope" value="Eukaryota"/>
</dbReference>
<dbReference type="KEGG" id="gtr:GLOTRDRAFT_33324"/>
<dbReference type="GeneID" id="19305485"/>
<organism evidence="2 3">
    <name type="scientific">Gloeophyllum trabeum (strain ATCC 11539 / FP-39264 / Madison 617)</name>
    <name type="common">Brown rot fungus</name>
    <dbReference type="NCBI Taxonomy" id="670483"/>
    <lineage>
        <taxon>Eukaryota</taxon>
        <taxon>Fungi</taxon>
        <taxon>Dikarya</taxon>
        <taxon>Basidiomycota</taxon>
        <taxon>Agaricomycotina</taxon>
        <taxon>Agaricomycetes</taxon>
        <taxon>Gloeophyllales</taxon>
        <taxon>Gloeophyllaceae</taxon>
        <taxon>Gloeophyllum</taxon>
    </lineage>
</organism>
<dbReference type="HOGENOM" id="CLU_096906_0_0_1"/>
<proteinExistence type="predicted"/>
<dbReference type="AlphaFoldDB" id="S7QIS7"/>
<evidence type="ECO:0000313" key="2">
    <source>
        <dbReference type="EMBL" id="EPQ59526.1"/>
    </source>
</evidence>
<dbReference type="Pfam" id="PF20526">
    <property type="entry name" value="DUF6741"/>
    <property type="match status" value="1"/>
</dbReference>
<protein>
    <recommendedName>
        <fullName evidence="1">DUF6741 domain-containing protein</fullName>
    </recommendedName>
</protein>
<dbReference type="OMA" id="SHIGDSF"/>
<feature type="domain" description="DUF6741" evidence="1">
    <location>
        <begin position="1"/>
        <end position="126"/>
    </location>
</feature>
<name>S7QIS7_GLOTA</name>
<sequence length="127" mass="14697">DSFRRLSTKSIKFRRKGAFRAGVSLGECLRNVRLSGNDSYTFYDMNVDARNKIYMRVSWTGYRTMTYEIPMQGYGGRIDLQALARRVARACMHYLQANAMPIPWDRVVLHHLEEVSVGVWQPVMTTS</sequence>
<feature type="non-terminal residue" evidence="2">
    <location>
        <position position="1"/>
    </location>
</feature>
<dbReference type="RefSeq" id="XP_007861689.1">
    <property type="nucleotide sequence ID" value="XM_007863498.1"/>
</dbReference>
<evidence type="ECO:0000259" key="1">
    <source>
        <dbReference type="Pfam" id="PF20526"/>
    </source>
</evidence>
<keyword evidence="3" id="KW-1185">Reference proteome</keyword>
<dbReference type="EMBL" id="KB469297">
    <property type="protein sequence ID" value="EPQ59526.1"/>
    <property type="molecule type" value="Genomic_DNA"/>
</dbReference>
<reference evidence="2 3" key="1">
    <citation type="journal article" date="2012" name="Science">
        <title>The Paleozoic origin of enzymatic lignin decomposition reconstructed from 31 fungal genomes.</title>
        <authorList>
            <person name="Floudas D."/>
            <person name="Binder M."/>
            <person name="Riley R."/>
            <person name="Barry K."/>
            <person name="Blanchette R.A."/>
            <person name="Henrissat B."/>
            <person name="Martinez A.T."/>
            <person name="Otillar R."/>
            <person name="Spatafora J.W."/>
            <person name="Yadav J.S."/>
            <person name="Aerts A."/>
            <person name="Benoit I."/>
            <person name="Boyd A."/>
            <person name="Carlson A."/>
            <person name="Copeland A."/>
            <person name="Coutinho P.M."/>
            <person name="de Vries R.P."/>
            <person name="Ferreira P."/>
            <person name="Findley K."/>
            <person name="Foster B."/>
            <person name="Gaskell J."/>
            <person name="Glotzer D."/>
            <person name="Gorecki P."/>
            <person name="Heitman J."/>
            <person name="Hesse C."/>
            <person name="Hori C."/>
            <person name="Igarashi K."/>
            <person name="Jurgens J.A."/>
            <person name="Kallen N."/>
            <person name="Kersten P."/>
            <person name="Kohler A."/>
            <person name="Kuees U."/>
            <person name="Kumar T.K.A."/>
            <person name="Kuo A."/>
            <person name="LaButti K."/>
            <person name="Larrondo L.F."/>
            <person name="Lindquist E."/>
            <person name="Ling A."/>
            <person name="Lombard V."/>
            <person name="Lucas S."/>
            <person name="Lundell T."/>
            <person name="Martin R."/>
            <person name="McLaughlin D.J."/>
            <person name="Morgenstern I."/>
            <person name="Morin E."/>
            <person name="Murat C."/>
            <person name="Nagy L.G."/>
            <person name="Nolan M."/>
            <person name="Ohm R.A."/>
            <person name="Patyshakuliyeva A."/>
            <person name="Rokas A."/>
            <person name="Ruiz-Duenas F.J."/>
            <person name="Sabat G."/>
            <person name="Salamov A."/>
            <person name="Samejima M."/>
            <person name="Schmutz J."/>
            <person name="Slot J.C."/>
            <person name="St John F."/>
            <person name="Stenlid J."/>
            <person name="Sun H."/>
            <person name="Sun S."/>
            <person name="Syed K."/>
            <person name="Tsang A."/>
            <person name="Wiebenga A."/>
            <person name="Young D."/>
            <person name="Pisabarro A."/>
            <person name="Eastwood D.C."/>
            <person name="Martin F."/>
            <person name="Cullen D."/>
            <person name="Grigoriev I.V."/>
            <person name="Hibbett D.S."/>
        </authorList>
    </citation>
    <scope>NUCLEOTIDE SEQUENCE [LARGE SCALE GENOMIC DNA]</scope>
    <source>
        <strain evidence="2 3">ATCC 11539</strain>
    </source>
</reference>